<feature type="domain" description="EF-hand" evidence="4">
    <location>
        <begin position="141"/>
        <end position="176"/>
    </location>
</feature>
<organism evidence="5 6">
    <name type="scientific">Drosophila simulans</name>
    <name type="common">Fruit fly</name>
    <dbReference type="NCBI Taxonomy" id="7240"/>
    <lineage>
        <taxon>Eukaryota</taxon>
        <taxon>Metazoa</taxon>
        <taxon>Ecdysozoa</taxon>
        <taxon>Arthropoda</taxon>
        <taxon>Hexapoda</taxon>
        <taxon>Insecta</taxon>
        <taxon>Pterygota</taxon>
        <taxon>Neoptera</taxon>
        <taxon>Endopterygota</taxon>
        <taxon>Diptera</taxon>
        <taxon>Brachycera</taxon>
        <taxon>Muscomorpha</taxon>
        <taxon>Ephydroidea</taxon>
        <taxon>Drosophilidae</taxon>
        <taxon>Drosophila</taxon>
        <taxon>Sophophora</taxon>
    </lineage>
</organism>
<dbReference type="InterPro" id="IPR002048">
    <property type="entry name" value="EF_hand_dom"/>
</dbReference>
<dbReference type="Gene3D" id="1.10.238.10">
    <property type="entry name" value="EF-hand"/>
    <property type="match status" value="2"/>
</dbReference>
<dbReference type="SMR" id="B4R203"/>
<evidence type="ECO:0000256" key="1">
    <source>
        <dbReference type="ARBA" id="ARBA00022723"/>
    </source>
</evidence>
<name>B4R203_DROSI</name>
<gene>
    <name evidence="5" type="primary">Dsim\GD20539</name>
    <name evidence="5" type="ORF">Dsim_GD20539</name>
</gene>
<accession>B4R203</accession>
<dbReference type="InterPro" id="IPR011992">
    <property type="entry name" value="EF-hand-dom_pair"/>
</dbReference>
<evidence type="ECO:0000259" key="4">
    <source>
        <dbReference type="PROSITE" id="PS50222"/>
    </source>
</evidence>
<dbReference type="Proteomes" id="UP000000304">
    <property type="component" value="Chromosome 3R"/>
</dbReference>
<dbReference type="PANTHER" id="PTHR34524">
    <property type="entry name" value="CALCYPHOSIN"/>
    <property type="match status" value="1"/>
</dbReference>
<feature type="domain" description="EF-hand" evidence="4">
    <location>
        <begin position="105"/>
        <end position="140"/>
    </location>
</feature>
<dbReference type="InterPro" id="IPR018247">
    <property type="entry name" value="EF_Hand_1_Ca_BS"/>
</dbReference>
<dbReference type="PhylomeDB" id="B4R203"/>
<proteinExistence type="predicted"/>
<dbReference type="PROSITE" id="PS00018">
    <property type="entry name" value="EF_HAND_1"/>
    <property type="match status" value="3"/>
</dbReference>
<evidence type="ECO:0000256" key="3">
    <source>
        <dbReference type="ARBA" id="ARBA00022837"/>
    </source>
</evidence>
<dbReference type="Pfam" id="PF13499">
    <property type="entry name" value="EF-hand_7"/>
    <property type="match status" value="2"/>
</dbReference>
<dbReference type="PROSITE" id="PS50222">
    <property type="entry name" value="EF_HAND_2"/>
    <property type="match status" value="3"/>
</dbReference>
<dbReference type="AlphaFoldDB" id="B4R203"/>
<feature type="domain" description="EF-hand" evidence="4">
    <location>
        <begin position="177"/>
        <end position="212"/>
    </location>
</feature>
<keyword evidence="1" id="KW-0479">Metal-binding</keyword>
<dbReference type="EMBL" id="CM000364">
    <property type="protein sequence ID" value="EDX13155.1"/>
    <property type="molecule type" value="Genomic_DNA"/>
</dbReference>
<dbReference type="SMART" id="SM00054">
    <property type="entry name" value="EFh"/>
    <property type="match status" value="3"/>
</dbReference>
<dbReference type="OMA" id="LYQCKWA"/>
<keyword evidence="2" id="KW-0677">Repeat</keyword>
<dbReference type="InterPro" id="IPR051581">
    <property type="entry name" value="Ca-bind"/>
</dbReference>
<dbReference type="STRING" id="7240.B4R203"/>
<evidence type="ECO:0000313" key="5">
    <source>
        <dbReference type="EMBL" id="EDX13155.1"/>
    </source>
</evidence>
<dbReference type="PANTHER" id="PTHR34524:SF6">
    <property type="entry name" value="CALCYPHOSINE LIKE"/>
    <property type="match status" value="1"/>
</dbReference>
<evidence type="ECO:0000313" key="6">
    <source>
        <dbReference type="Proteomes" id="UP000000304"/>
    </source>
</evidence>
<dbReference type="CDD" id="cd00051">
    <property type="entry name" value="EFh"/>
    <property type="match status" value="2"/>
</dbReference>
<protein>
    <submittedName>
        <fullName evidence="5">GD20539</fullName>
    </submittedName>
</protein>
<sequence>MALMTSLEPLYQCKWASVISIGYAEEQDGIVGPGSEQNVPTRQSSELGAKKQTAKVVDQWSAMHRENAYSKEAELKNLAKRELANGLDKDPIYKLRLQCFSRGATGILGLSRSFRVMDDDGSKSLSPEEFKKGVTDIGLDLTDSEIDEMFSSFDTDGSGNINMTEFLVKLRPPMNNSRISIIEKAFDKMDANGDGQITVTDLKNVYSVRDHPKYLSGEMTETQIFTLFLKNFEVGAPNPDGIVTREEFINYYATISASIDNDAYFDLMMRQAYKL</sequence>
<keyword evidence="6" id="KW-1185">Reference proteome</keyword>
<dbReference type="Bgee" id="FBgn0192009">
    <property type="expression patterns" value="Expressed in adult organism and 1 other cell type or tissue"/>
</dbReference>
<reference evidence="5 6" key="1">
    <citation type="journal article" date="2007" name="Nature">
        <title>Evolution of genes and genomes on the Drosophila phylogeny.</title>
        <authorList>
            <consortium name="Drosophila 12 Genomes Consortium"/>
            <person name="Clark A.G."/>
            <person name="Eisen M.B."/>
            <person name="Smith D.R."/>
            <person name="Bergman C.M."/>
            <person name="Oliver B."/>
            <person name="Markow T.A."/>
            <person name="Kaufman T.C."/>
            <person name="Kellis M."/>
            <person name="Gelbart W."/>
            <person name="Iyer V.N."/>
            <person name="Pollard D.A."/>
            <person name="Sackton T.B."/>
            <person name="Larracuente A.M."/>
            <person name="Singh N.D."/>
            <person name="Abad J.P."/>
            <person name="Abt D.N."/>
            <person name="Adryan B."/>
            <person name="Aguade M."/>
            <person name="Akashi H."/>
            <person name="Anderson W.W."/>
            <person name="Aquadro C.F."/>
            <person name="Ardell D.H."/>
            <person name="Arguello R."/>
            <person name="Artieri C.G."/>
            <person name="Barbash D.A."/>
            <person name="Barker D."/>
            <person name="Barsanti P."/>
            <person name="Batterham P."/>
            <person name="Batzoglou S."/>
            <person name="Begun D."/>
            <person name="Bhutkar A."/>
            <person name="Blanco E."/>
            <person name="Bosak S.A."/>
            <person name="Bradley R.K."/>
            <person name="Brand A.D."/>
            <person name="Brent M.R."/>
            <person name="Brooks A.N."/>
            <person name="Brown R.H."/>
            <person name="Butlin R.K."/>
            <person name="Caggese C."/>
            <person name="Calvi B.R."/>
            <person name="Bernardo de Carvalho A."/>
            <person name="Caspi A."/>
            <person name="Castrezana S."/>
            <person name="Celniker S.E."/>
            <person name="Chang J.L."/>
            <person name="Chapple C."/>
            <person name="Chatterji S."/>
            <person name="Chinwalla A."/>
            <person name="Civetta A."/>
            <person name="Clifton S.W."/>
            <person name="Comeron J.M."/>
            <person name="Costello J.C."/>
            <person name="Coyne J.A."/>
            <person name="Daub J."/>
            <person name="David R.G."/>
            <person name="Delcher A.L."/>
            <person name="Delehaunty K."/>
            <person name="Do C.B."/>
            <person name="Ebling H."/>
            <person name="Edwards K."/>
            <person name="Eickbush T."/>
            <person name="Evans J.D."/>
            <person name="Filipski A."/>
            <person name="Findeiss S."/>
            <person name="Freyhult E."/>
            <person name="Fulton L."/>
            <person name="Fulton R."/>
            <person name="Garcia A.C."/>
            <person name="Gardiner A."/>
            <person name="Garfield D.A."/>
            <person name="Garvin B.E."/>
            <person name="Gibson G."/>
            <person name="Gilbert D."/>
            <person name="Gnerre S."/>
            <person name="Godfrey J."/>
            <person name="Good R."/>
            <person name="Gotea V."/>
            <person name="Gravely B."/>
            <person name="Greenberg A.J."/>
            <person name="Griffiths-Jones S."/>
            <person name="Gross S."/>
            <person name="Guigo R."/>
            <person name="Gustafson E.A."/>
            <person name="Haerty W."/>
            <person name="Hahn M.W."/>
            <person name="Halligan D.L."/>
            <person name="Halpern A.L."/>
            <person name="Halter G.M."/>
            <person name="Han M.V."/>
            <person name="Heger A."/>
            <person name="Hillier L."/>
            <person name="Hinrichs A.S."/>
            <person name="Holmes I."/>
            <person name="Hoskins R.A."/>
            <person name="Hubisz M.J."/>
            <person name="Hultmark D."/>
            <person name="Huntley M.A."/>
            <person name="Jaffe D.B."/>
            <person name="Jagadeeshan S."/>
            <person name="Jeck W.R."/>
            <person name="Johnson J."/>
            <person name="Jones C.D."/>
            <person name="Jordan W.C."/>
            <person name="Karpen G.H."/>
            <person name="Kataoka E."/>
            <person name="Keightley P.D."/>
            <person name="Kheradpour P."/>
            <person name="Kirkness E.F."/>
            <person name="Koerich L.B."/>
            <person name="Kristiansen K."/>
            <person name="Kudrna D."/>
            <person name="Kulathinal R.J."/>
            <person name="Kumar S."/>
            <person name="Kwok R."/>
            <person name="Lander E."/>
            <person name="Langley C.H."/>
            <person name="Lapoint R."/>
            <person name="Lazzaro B.P."/>
            <person name="Lee S.J."/>
            <person name="Levesque L."/>
            <person name="Li R."/>
            <person name="Lin C.F."/>
            <person name="Lin M.F."/>
            <person name="Lindblad-Toh K."/>
            <person name="Llopart A."/>
            <person name="Long M."/>
            <person name="Low L."/>
            <person name="Lozovsky E."/>
            <person name="Lu J."/>
            <person name="Luo M."/>
            <person name="Machado C.A."/>
            <person name="Makalowski W."/>
            <person name="Marzo M."/>
            <person name="Matsuda M."/>
            <person name="Matzkin L."/>
            <person name="McAllister B."/>
            <person name="McBride C.S."/>
            <person name="McKernan B."/>
            <person name="McKernan K."/>
            <person name="Mendez-Lago M."/>
            <person name="Minx P."/>
            <person name="Mollenhauer M.U."/>
            <person name="Montooth K."/>
            <person name="Mount S.M."/>
            <person name="Mu X."/>
            <person name="Myers E."/>
            <person name="Negre B."/>
            <person name="Newfeld S."/>
            <person name="Nielsen R."/>
            <person name="Noor M.A."/>
            <person name="O'Grady P."/>
            <person name="Pachter L."/>
            <person name="Papaceit M."/>
            <person name="Parisi M.J."/>
            <person name="Parisi M."/>
            <person name="Parts L."/>
            <person name="Pedersen J.S."/>
            <person name="Pesole G."/>
            <person name="Phillippy A.M."/>
            <person name="Ponting C.P."/>
            <person name="Pop M."/>
            <person name="Porcelli D."/>
            <person name="Powell J.R."/>
            <person name="Prohaska S."/>
            <person name="Pruitt K."/>
            <person name="Puig M."/>
            <person name="Quesneville H."/>
            <person name="Ram K.R."/>
            <person name="Rand D."/>
            <person name="Rasmussen M.D."/>
            <person name="Reed L.K."/>
            <person name="Reenan R."/>
            <person name="Reily A."/>
            <person name="Remington K.A."/>
            <person name="Rieger T.T."/>
            <person name="Ritchie M.G."/>
            <person name="Robin C."/>
            <person name="Rogers Y.H."/>
            <person name="Rohde C."/>
            <person name="Rozas J."/>
            <person name="Rubenfield M.J."/>
            <person name="Ruiz A."/>
            <person name="Russo S."/>
            <person name="Salzberg S.L."/>
            <person name="Sanchez-Gracia A."/>
            <person name="Saranga D.J."/>
            <person name="Sato H."/>
            <person name="Schaeffer S.W."/>
            <person name="Schatz M.C."/>
            <person name="Schlenke T."/>
            <person name="Schwartz R."/>
            <person name="Segarra C."/>
            <person name="Singh R.S."/>
            <person name="Sirot L."/>
            <person name="Sirota M."/>
            <person name="Sisneros N.B."/>
            <person name="Smith C.D."/>
            <person name="Smith T.F."/>
            <person name="Spieth J."/>
            <person name="Stage D.E."/>
            <person name="Stark A."/>
            <person name="Stephan W."/>
            <person name="Strausberg R.L."/>
            <person name="Strempel S."/>
            <person name="Sturgill D."/>
            <person name="Sutton G."/>
            <person name="Sutton G.G."/>
            <person name="Tao W."/>
            <person name="Teichmann S."/>
            <person name="Tobari Y.N."/>
            <person name="Tomimura Y."/>
            <person name="Tsolas J.M."/>
            <person name="Valente V.L."/>
            <person name="Venter E."/>
            <person name="Venter J.C."/>
            <person name="Vicario S."/>
            <person name="Vieira F.G."/>
            <person name="Vilella A.J."/>
            <person name="Villasante A."/>
            <person name="Walenz B."/>
            <person name="Wang J."/>
            <person name="Wasserman M."/>
            <person name="Watts T."/>
            <person name="Wilson D."/>
            <person name="Wilson R.K."/>
            <person name="Wing R.A."/>
            <person name="Wolfner M.F."/>
            <person name="Wong A."/>
            <person name="Wong G.K."/>
            <person name="Wu C.I."/>
            <person name="Wu G."/>
            <person name="Yamamoto D."/>
            <person name="Yang H.P."/>
            <person name="Yang S.P."/>
            <person name="Yorke J.A."/>
            <person name="Yoshida K."/>
            <person name="Zdobnov E."/>
            <person name="Zhang P."/>
            <person name="Zhang Y."/>
            <person name="Zimin A.V."/>
            <person name="Baldwin J."/>
            <person name="Abdouelleil A."/>
            <person name="Abdulkadir J."/>
            <person name="Abebe A."/>
            <person name="Abera B."/>
            <person name="Abreu J."/>
            <person name="Acer S.C."/>
            <person name="Aftuck L."/>
            <person name="Alexander A."/>
            <person name="An P."/>
            <person name="Anderson E."/>
            <person name="Anderson S."/>
            <person name="Arachi H."/>
            <person name="Azer M."/>
            <person name="Bachantsang P."/>
            <person name="Barry A."/>
            <person name="Bayul T."/>
            <person name="Berlin A."/>
            <person name="Bessette D."/>
            <person name="Bloom T."/>
            <person name="Blye J."/>
            <person name="Boguslavskiy L."/>
            <person name="Bonnet C."/>
            <person name="Boukhgalter B."/>
            <person name="Bourzgui I."/>
            <person name="Brown A."/>
            <person name="Cahill P."/>
            <person name="Channer S."/>
            <person name="Cheshatsang Y."/>
            <person name="Chuda L."/>
            <person name="Citroen M."/>
            <person name="Collymore A."/>
            <person name="Cooke P."/>
            <person name="Costello M."/>
            <person name="D'Aco K."/>
            <person name="Daza R."/>
            <person name="De Haan G."/>
            <person name="DeGray S."/>
            <person name="DeMaso C."/>
            <person name="Dhargay N."/>
            <person name="Dooley K."/>
            <person name="Dooley E."/>
            <person name="Doricent M."/>
            <person name="Dorje P."/>
            <person name="Dorjee K."/>
            <person name="Dupes A."/>
            <person name="Elong R."/>
            <person name="Falk J."/>
            <person name="Farina A."/>
            <person name="Faro S."/>
            <person name="Ferguson D."/>
            <person name="Fisher S."/>
            <person name="Foley C.D."/>
            <person name="Franke A."/>
            <person name="Friedrich D."/>
            <person name="Gadbois L."/>
            <person name="Gearin G."/>
            <person name="Gearin C.R."/>
            <person name="Giannoukos G."/>
            <person name="Goode T."/>
            <person name="Graham J."/>
            <person name="Grandbois E."/>
            <person name="Grewal S."/>
            <person name="Gyaltsen K."/>
            <person name="Hafez N."/>
            <person name="Hagos B."/>
            <person name="Hall J."/>
            <person name="Henson C."/>
            <person name="Hollinger A."/>
            <person name="Honan T."/>
            <person name="Huard M.D."/>
            <person name="Hughes L."/>
            <person name="Hurhula B."/>
            <person name="Husby M.E."/>
            <person name="Kamat A."/>
            <person name="Kanga B."/>
            <person name="Kashin S."/>
            <person name="Khazanovich D."/>
            <person name="Kisner P."/>
            <person name="Lance K."/>
            <person name="Lara M."/>
            <person name="Lee W."/>
            <person name="Lennon N."/>
            <person name="Letendre F."/>
            <person name="LeVine R."/>
            <person name="Lipovsky A."/>
            <person name="Liu X."/>
            <person name="Liu J."/>
            <person name="Liu S."/>
            <person name="Lokyitsang T."/>
            <person name="Lokyitsang Y."/>
            <person name="Lubonja R."/>
            <person name="Lui A."/>
            <person name="MacDonald P."/>
            <person name="Magnisalis V."/>
            <person name="Maru K."/>
            <person name="Matthews C."/>
            <person name="McCusker W."/>
            <person name="McDonough S."/>
            <person name="Mehta T."/>
            <person name="Meldrim J."/>
            <person name="Meneus L."/>
            <person name="Mihai O."/>
            <person name="Mihalev A."/>
            <person name="Mihova T."/>
            <person name="Mittelman R."/>
            <person name="Mlenga V."/>
            <person name="Montmayeur A."/>
            <person name="Mulrain L."/>
            <person name="Navidi A."/>
            <person name="Naylor J."/>
            <person name="Negash T."/>
            <person name="Nguyen T."/>
            <person name="Nguyen N."/>
            <person name="Nicol R."/>
            <person name="Norbu C."/>
            <person name="Norbu N."/>
            <person name="Novod N."/>
            <person name="O'Neill B."/>
            <person name="Osman S."/>
            <person name="Markiewicz E."/>
            <person name="Oyono O.L."/>
            <person name="Patti C."/>
            <person name="Phunkhang P."/>
            <person name="Pierre F."/>
            <person name="Priest M."/>
            <person name="Raghuraman S."/>
            <person name="Rege F."/>
            <person name="Reyes R."/>
            <person name="Rise C."/>
            <person name="Rogov P."/>
            <person name="Ross K."/>
            <person name="Ryan E."/>
            <person name="Settipalli S."/>
            <person name="Shea T."/>
            <person name="Sherpa N."/>
            <person name="Shi L."/>
            <person name="Shih D."/>
            <person name="Sparrow T."/>
            <person name="Spaulding J."/>
            <person name="Stalker J."/>
            <person name="Stange-Thomann N."/>
            <person name="Stavropoulos S."/>
            <person name="Stone C."/>
            <person name="Strader C."/>
            <person name="Tesfaye S."/>
            <person name="Thomson T."/>
            <person name="Thoulutsang Y."/>
            <person name="Thoulutsang D."/>
            <person name="Topham K."/>
            <person name="Topping I."/>
            <person name="Tsamla T."/>
            <person name="Vassiliev H."/>
            <person name="Vo A."/>
            <person name="Wangchuk T."/>
            <person name="Wangdi T."/>
            <person name="Weiand M."/>
            <person name="Wilkinson J."/>
            <person name="Wilson A."/>
            <person name="Yadav S."/>
            <person name="Young G."/>
            <person name="Yu Q."/>
            <person name="Zembek L."/>
            <person name="Zhong D."/>
            <person name="Zimmer A."/>
            <person name="Zwirko Z."/>
            <person name="Jaffe D.B."/>
            <person name="Alvarez P."/>
            <person name="Brockman W."/>
            <person name="Butler J."/>
            <person name="Chin C."/>
            <person name="Gnerre S."/>
            <person name="Grabherr M."/>
            <person name="Kleber M."/>
            <person name="Mauceli E."/>
            <person name="MacCallum I."/>
        </authorList>
    </citation>
    <scope>NUCLEOTIDE SEQUENCE [LARGE SCALE GENOMIC DNA]</scope>
    <source>
        <strain evidence="6">white501</strain>
    </source>
</reference>
<dbReference type="OrthoDB" id="444540at2759"/>
<dbReference type="GO" id="GO:0005509">
    <property type="term" value="F:calcium ion binding"/>
    <property type="evidence" value="ECO:0007669"/>
    <property type="project" value="InterPro"/>
</dbReference>
<dbReference type="HOGENOM" id="CLU_036726_0_0_1"/>
<dbReference type="SUPFAM" id="SSF47473">
    <property type="entry name" value="EF-hand"/>
    <property type="match status" value="1"/>
</dbReference>
<evidence type="ECO:0000256" key="2">
    <source>
        <dbReference type="ARBA" id="ARBA00022737"/>
    </source>
</evidence>
<keyword evidence="3" id="KW-0106">Calcium</keyword>